<evidence type="ECO:0000313" key="2">
    <source>
        <dbReference type="Proteomes" id="UP001172673"/>
    </source>
</evidence>
<accession>A0AA39CH58</accession>
<name>A0AA39CH58_9EURO</name>
<evidence type="ECO:0000313" key="1">
    <source>
        <dbReference type="EMBL" id="KAJ9608561.1"/>
    </source>
</evidence>
<dbReference type="EMBL" id="JAPDRK010000010">
    <property type="protein sequence ID" value="KAJ9608561.1"/>
    <property type="molecule type" value="Genomic_DNA"/>
</dbReference>
<comment type="caution">
    <text evidence="1">The sequence shown here is derived from an EMBL/GenBank/DDBJ whole genome shotgun (WGS) entry which is preliminary data.</text>
</comment>
<protein>
    <submittedName>
        <fullName evidence="1">Uncharacterized protein</fullName>
    </submittedName>
</protein>
<reference evidence="1" key="1">
    <citation type="submission" date="2022-10" db="EMBL/GenBank/DDBJ databases">
        <title>Culturing micro-colonial fungi from biological soil crusts in the Mojave desert and describing Neophaeococcomyces mojavensis, and introducing the new genera and species Taxawa tesnikishii.</title>
        <authorList>
            <person name="Kurbessoian T."/>
            <person name="Stajich J.E."/>
        </authorList>
    </citation>
    <scope>NUCLEOTIDE SEQUENCE</scope>
    <source>
        <strain evidence="1">TK_41</strain>
    </source>
</reference>
<sequence length="278" mass="30964">MACDQFMTYAAESDRGVTHVQVDFLKYDLEGDPKHRSKDRSAHFGEREAIATNRKFELGFKQPGSGLHRPTRLTRFEARKMKRRQNGHLVTNNRRLQSTIGQEVLAQQIDHSTSVAGSGGGETTVIYGHQEVVTPDDRRFHKSTELGARQNGEDWPIFVPSLNAKAVIHCTPLDLSTDICPHLPNAAESVRFGQQIMRMTGDTQCIPTTGFIGHSHAQVFGPYVSFSHHQSVMEPDCAPTGLRYCQPFEVGLPEILTFSDGNSCVGPSSYFQSRSEPF</sequence>
<proteinExistence type="predicted"/>
<dbReference type="Proteomes" id="UP001172673">
    <property type="component" value="Unassembled WGS sequence"/>
</dbReference>
<gene>
    <name evidence="1" type="ORF">H2200_007549</name>
</gene>
<organism evidence="1 2">
    <name type="scientific">Cladophialophora chaetospira</name>
    <dbReference type="NCBI Taxonomy" id="386627"/>
    <lineage>
        <taxon>Eukaryota</taxon>
        <taxon>Fungi</taxon>
        <taxon>Dikarya</taxon>
        <taxon>Ascomycota</taxon>
        <taxon>Pezizomycotina</taxon>
        <taxon>Eurotiomycetes</taxon>
        <taxon>Chaetothyriomycetidae</taxon>
        <taxon>Chaetothyriales</taxon>
        <taxon>Herpotrichiellaceae</taxon>
        <taxon>Cladophialophora</taxon>
    </lineage>
</organism>
<dbReference type="AlphaFoldDB" id="A0AA39CH58"/>
<keyword evidence="2" id="KW-1185">Reference proteome</keyword>